<keyword evidence="1" id="KW-0732">Signal</keyword>
<evidence type="ECO:0000313" key="2">
    <source>
        <dbReference type="EMBL" id="KAK1574785.1"/>
    </source>
</evidence>
<evidence type="ECO:0000256" key="1">
    <source>
        <dbReference type="SAM" id="SignalP"/>
    </source>
</evidence>
<dbReference type="GeneID" id="85446215"/>
<dbReference type="AlphaFoldDB" id="A0AAD8V1W9"/>
<proteinExistence type="predicted"/>
<accession>A0AAD8V1W9</accession>
<comment type="caution">
    <text evidence="2">The sequence shown here is derived from an EMBL/GenBank/DDBJ whole genome shotgun (WGS) entry which is preliminary data.</text>
</comment>
<protein>
    <submittedName>
        <fullName evidence="2">Uncharacterized protein</fullName>
    </submittedName>
</protein>
<reference evidence="2" key="1">
    <citation type="submission" date="2021-06" db="EMBL/GenBank/DDBJ databases">
        <title>Comparative genomics, transcriptomics and evolutionary studies reveal genomic signatures of adaptation to plant cell wall in hemibiotrophic fungi.</title>
        <authorList>
            <consortium name="DOE Joint Genome Institute"/>
            <person name="Baroncelli R."/>
            <person name="Diaz J.F."/>
            <person name="Benocci T."/>
            <person name="Peng M."/>
            <person name="Battaglia E."/>
            <person name="Haridas S."/>
            <person name="Andreopoulos W."/>
            <person name="Labutti K."/>
            <person name="Pangilinan J."/>
            <person name="Floch G.L."/>
            <person name="Makela M.R."/>
            <person name="Henrissat B."/>
            <person name="Grigoriev I.V."/>
            <person name="Crouch J.A."/>
            <person name="De Vries R.P."/>
            <person name="Sukno S.A."/>
            <person name="Thon M.R."/>
        </authorList>
    </citation>
    <scope>NUCLEOTIDE SEQUENCE</scope>
    <source>
        <strain evidence="2">CBS 125086</strain>
    </source>
</reference>
<feature type="signal peptide" evidence="1">
    <location>
        <begin position="1"/>
        <end position="23"/>
    </location>
</feature>
<sequence length="186" mass="20311">MHFTHLPAATVTLAFLLPTHLLAVTLPDHFTCNVDQAPLSTDWAHALYTFTLDATGEAVAKANGANTVHVTQWCKSQKLNPWGPLLNPDQTYNHGYAKLNGFGPNHQYTVKLDRCKKGADRQPVAYSVKLCSGNDEGTWCGNTVLKCGPSDWRGVCAVQETKAVNATDMVPWSCYRSCVDNWGGAC</sequence>
<evidence type="ECO:0000313" key="3">
    <source>
        <dbReference type="Proteomes" id="UP001230504"/>
    </source>
</evidence>
<organism evidence="2 3">
    <name type="scientific">Colletotrichum navitas</name>
    <dbReference type="NCBI Taxonomy" id="681940"/>
    <lineage>
        <taxon>Eukaryota</taxon>
        <taxon>Fungi</taxon>
        <taxon>Dikarya</taxon>
        <taxon>Ascomycota</taxon>
        <taxon>Pezizomycotina</taxon>
        <taxon>Sordariomycetes</taxon>
        <taxon>Hypocreomycetidae</taxon>
        <taxon>Glomerellales</taxon>
        <taxon>Glomerellaceae</taxon>
        <taxon>Colletotrichum</taxon>
        <taxon>Colletotrichum graminicola species complex</taxon>
    </lineage>
</organism>
<feature type="chain" id="PRO_5041980328" evidence="1">
    <location>
        <begin position="24"/>
        <end position="186"/>
    </location>
</feature>
<keyword evidence="3" id="KW-1185">Reference proteome</keyword>
<dbReference type="Proteomes" id="UP001230504">
    <property type="component" value="Unassembled WGS sequence"/>
</dbReference>
<dbReference type="EMBL" id="JAHLJV010000071">
    <property type="protein sequence ID" value="KAK1574785.1"/>
    <property type="molecule type" value="Genomic_DNA"/>
</dbReference>
<name>A0AAD8V1W9_9PEZI</name>
<gene>
    <name evidence="2" type="ORF">LY79DRAFT_614358</name>
</gene>
<dbReference type="RefSeq" id="XP_060410270.1">
    <property type="nucleotide sequence ID" value="XM_060561975.1"/>
</dbReference>